<dbReference type="SUPFAM" id="SSF58014">
    <property type="entry name" value="Coiled-coil domain of nucleotide exchange factor GrpE"/>
    <property type="match status" value="1"/>
</dbReference>
<evidence type="ECO:0000256" key="8">
    <source>
        <dbReference type="ARBA" id="ARBA00072274"/>
    </source>
</evidence>
<organism evidence="13 14">
    <name type="scientific">Buchnera aphidicola</name>
    <name type="common">Stegophylla sp.</name>
    <dbReference type="NCBI Taxonomy" id="2315800"/>
    <lineage>
        <taxon>Bacteria</taxon>
        <taxon>Pseudomonadati</taxon>
        <taxon>Pseudomonadota</taxon>
        <taxon>Gammaproteobacteria</taxon>
        <taxon>Enterobacterales</taxon>
        <taxon>Erwiniaceae</taxon>
        <taxon>Buchnera</taxon>
    </lineage>
</organism>
<dbReference type="HAMAP" id="MF_01151">
    <property type="entry name" value="GrpE"/>
    <property type="match status" value="1"/>
</dbReference>
<evidence type="ECO:0000256" key="11">
    <source>
        <dbReference type="RuleBase" id="RU000639"/>
    </source>
</evidence>
<dbReference type="InterPro" id="IPR009012">
    <property type="entry name" value="GrpE_head"/>
</dbReference>
<dbReference type="GO" id="GO:0006457">
    <property type="term" value="P:protein folding"/>
    <property type="evidence" value="ECO:0007669"/>
    <property type="project" value="InterPro"/>
</dbReference>
<comment type="similarity">
    <text evidence="2 10 12">Belongs to the GrpE family.</text>
</comment>
<name>A0A4D6YB67_9GAMM</name>
<evidence type="ECO:0000256" key="3">
    <source>
        <dbReference type="ARBA" id="ARBA00011738"/>
    </source>
</evidence>
<evidence type="ECO:0000256" key="7">
    <source>
        <dbReference type="ARBA" id="ARBA00053401"/>
    </source>
</evidence>
<dbReference type="Proteomes" id="UP000298636">
    <property type="component" value="Chromosome"/>
</dbReference>
<dbReference type="InterPro" id="IPR000740">
    <property type="entry name" value="GrpE"/>
</dbReference>
<protein>
    <recommendedName>
        <fullName evidence="8 10">Protein GrpE</fullName>
    </recommendedName>
    <alternativeName>
        <fullName evidence="9 10">HSP-70 cofactor</fullName>
    </alternativeName>
</protein>
<dbReference type="AlphaFoldDB" id="A0A4D6YB67"/>
<keyword evidence="6 10" id="KW-0143">Chaperone</keyword>
<dbReference type="PANTHER" id="PTHR21237">
    <property type="entry name" value="GRPE PROTEIN"/>
    <property type="match status" value="1"/>
</dbReference>
<dbReference type="CDD" id="cd00446">
    <property type="entry name" value="GrpE"/>
    <property type="match status" value="1"/>
</dbReference>
<accession>A0A4D6YB67</accession>
<evidence type="ECO:0000313" key="14">
    <source>
        <dbReference type="Proteomes" id="UP000298636"/>
    </source>
</evidence>
<keyword evidence="5 10" id="KW-0346">Stress response</keyword>
<dbReference type="FunFam" id="2.30.22.10:FF:000001">
    <property type="entry name" value="Protein GrpE"/>
    <property type="match status" value="1"/>
</dbReference>
<evidence type="ECO:0000256" key="12">
    <source>
        <dbReference type="RuleBase" id="RU004478"/>
    </source>
</evidence>
<evidence type="ECO:0000256" key="1">
    <source>
        <dbReference type="ARBA" id="ARBA00004496"/>
    </source>
</evidence>
<dbReference type="InterPro" id="IPR013805">
    <property type="entry name" value="GrpE_CC"/>
</dbReference>
<evidence type="ECO:0000256" key="2">
    <source>
        <dbReference type="ARBA" id="ARBA00009054"/>
    </source>
</evidence>
<dbReference type="GO" id="GO:0051082">
    <property type="term" value="F:unfolded protein binding"/>
    <property type="evidence" value="ECO:0007669"/>
    <property type="project" value="TreeGrafter"/>
</dbReference>
<evidence type="ECO:0000256" key="6">
    <source>
        <dbReference type="ARBA" id="ARBA00023186"/>
    </source>
</evidence>
<comment type="subunit">
    <text evidence="3 10">Homodimer.</text>
</comment>
<evidence type="ECO:0000256" key="9">
    <source>
        <dbReference type="ARBA" id="ARBA00076414"/>
    </source>
</evidence>
<dbReference type="PANTHER" id="PTHR21237:SF23">
    <property type="entry name" value="GRPE PROTEIN HOMOLOG, MITOCHONDRIAL"/>
    <property type="match status" value="1"/>
</dbReference>
<comment type="function">
    <text evidence="7 10 11">Participates actively in the response to hyperosmotic and heat shock by preventing the aggregation of stress-denatured proteins, in association with DnaK and GrpE. It is the nucleotide exchange factor for DnaK and may function as a thermosensor. Unfolded proteins bind initially to DnaJ; upon interaction with the DnaJ-bound protein, DnaK hydrolyzes its bound ATP, resulting in the formation of a stable complex. GrpE releases ADP from DnaK; ATP binding to DnaK triggers the release of the substrate protein, thus completing the reaction cycle. Several rounds of ATP-dependent interactions between DnaJ, DnaK and GrpE are required for fully efficient folding.</text>
</comment>
<dbReference type="GO" id="GO:0000774">
    <property type="term" value="F:adenyl-nucleotide exchange factor activity"/>
    <property type="evidence" value="ECO:0007669"/>
    <property type="project" value="InterPro"/>
</dbReference>
<dbReference type="RefSeq" id="WP_158351749.1">
    <property type="nucleotide sequence ID" value="NZ_CP032998.1"/>
</dbReference>
<evidence type="ECO:0000256" key="5">
    <source>
        <dbReference type="ARBA" id="ARBA00023016"/>
    </source>
</evidence>
<dbReference type="Pfam" id="PF01025">
    <property type="entry name" value="GrpE"/>
    <property type="match status" value="1"/>
</dbReference>
<comment type="subcellular location">
    <subcellularLocation>
        <location evidence="1 10">Cytoplasm</location>
    </subcellularLocation>
</comment>
<dbReference type="GO" id="GO:0005829">
    <property type="term" value="C:cytosol"/>
    <property type="evidence" value="ECO:0007669"/>
    <property type="project" value="TreeGrafter"/>
</dbReference>
<keyword evidence="4 10" id="KW-0963">Cytoplasm</keyword>
<sequence length="158" mass="18517">MITKEIDNIKSLIYKQEKKLVDLKILSKKKIQIALKRSQEDIKNAYKYCLSKYIISILSDIDNLEKTIELSIKEKKFFSFISYQLKKILKSFLDLFKIYNINIINEINIPFDPNIHQAISISSSCDIQPNYVIMIMQKGYKLHDRLLRPAMVVVSQPS</sequence>
<evidence type="ECO:0000313" key="13">
    <source>
        <dbReference type="EMBL" id="QCI26342.1"/>
    </source>
</evidence>
<dbReference type="GO" id="GO:0051087">
    <property type="term" value="F:protein-folding chaperone binding"/>
    <property type="evidence" value="ECO:0007669"/>
    <property type="project" value="InterPro"/>
</dbReference>
<dbReference type="EMBL" id="CP032998">
    <property type="protein sequence ID" value="QCI26342.1"/>
    <property type="molecule type" value="Genomic_DNA"/>
</dbReference>
<dbReference type="PRINTS" id="PR00773">
    <property type="entry name" value="GRPEPROTEIN"/>
</dbReference>
<dbReference type="Gene3D" id="2.30.22.10">
    <property type="entry name" value="Head domain of nucleotide exchange factor GrpE"/>
    <property type="match status" value="1"/>
</dbReference>
<gene>
    <name evidence="10 13" type="primary">grpE</name>
    <name evidence="13" type="ORF">D9V79_00810</name>
</gene>
<dbReference type="OrthoDB" id="9789811at2"/>
<reference evidence="13 14" key="1">
    <citation type="submission" date="2018-10" db="EMBL/GenBank/DDBJ databases">
        <title>Comparative functional genomics of the obligate endosymbiont Buchnera aphidicola.</title>
        <authorList>
            <person name="Chong R.A."/>
        </authorList>
    </citation>
    <scope>NUCLEOTIDE SEQUENCE [LARGE SCALE GENOMIC DNA]</scope>
    <source>
        <strain evidence="13 14">Ssp</strain>
    </source>
</reference>
<dbReference type="SUPFAM" id="SSF51064">
    <property type="entry name" value="Head domain of nucleotide exchange factor GrpE"/>
    <property type="match status" value="1"/>
</dbReference>
<keyword evidence="14" id="KW-1185">Reference proteome</keyword>
<dbReference type="PROSITE" id="PS01071">
    <property type="entry name" value="GRPE"/>
    <property type="match status" value="1"/>
</dbReference>
<evidence type="ECO:0000256" key="4">
    <source>
        <dbReference type="ARBA" id="ARBA00022490"/>
    </source>
</evidence>
<proteinExistence type="inferred from homology"/>
<dbReference type="GO" id="GO:0042803">
    <property type="term" value="F:protein homodimerization activity"/>
    <property type="evidence" value="ECO:0007669"/>
    <property type="project" value="InterPro"/>
</dbReference>
<evidence type="ECO:0000256" key="10">
    <source>
        <dbReference type="HAMAP-Rule" id="MF_01151"/>
    </source>
</evidence>